<dbReference type="AlphaFoldDB" id="A0A418WF22"/>
<dbReference type="PANTHER" id="PTHR11695">
    <property type="entry name" value="ALCOHOL DEHYDROGENASE RELATED"/>
    <property type="match status" value="1"/>
</dbReference>
<dbReference type="PANTHER" id="PTHR11695:SF294">
    <property type="entry name" value="RETICULON-4-INTERACTING PROTEIN 1, MITOCHONDRIAL"/>
    <property type="match status" value="1"/>
</dbReference>
<comment type="caution">
    <text evidence="2">The sequence shown here is derived from an EMBL/GenBank/DDBJ whole genome shotgun (WGS) entry which is preliminary data.</text>
</comment>
<dbReference type="RefSeq" id="WP_119779254.1">
    <property type="nucleotide sequence ID" value="NZ_QYUK01000011.1"/>
</dbReference>
<dbReference type="SMART" id="SM00829">
    <property type="entry name" value="PKS_ER"/>
    <property type="match status" value="1"/>
</dbReference>
<organism evidence="2 3">
    <name type="scientific">Oleomonas cavernae</name>
    <dbReference type="NCBI Taxonomy" id="2320859"/>
    <lineage>
        <taxon>Bacteria</taxon>
        <taxon>Pseudomonadati</taxon>
        <taxon>Pseudomonadota</taxon>
        <taxon>Alphaproteobacteria</taxon>
        <taxon>Acetobacterales</taxon>
        <taxon>Acetobacteraceae</taxon>
        <taxon>Oleomonas</taxon>
    </lineage>
</organism>
<sequence>MVDAFYIRKYGGPKVLERGQVPALALGPRDVRIRVHAASVNPLDLRIRQGDLKVLLPYRFPLVMGNDCSGVVTEVGQEVGRFRVGDAVYTRLPESRIGTFAEETVADEAAVAPKPTALSHVEAASLPLVILTAQQFLTEAAALKRGQSVLIHAGAGAVGSVAIQLAKHMGLHVVTTVSGRNVSFVQGVGADTVIDRQARRFEDVVRGMDAVLDSVGMANLLRSFNCVKPGATVVSIADGPDVALAKKLHVSALLWPVFWAMSARPNAAARRAGARYRYLFMRADGRQLESLNSLIENGSVRPHVDSVFPFEETPQAIARVEEGKANGKVVIRMCAD</sequence>
<dbReference type="EMBL" id="QYUK01000011">
    <property type="protein sequence ID" value="RJF88621.1"/>
    <property type="molecule type" value="Genomic_DNA"/>
</dbReference>
<gene>
    <name evidence="2" type="ORF">D3874_17815</name>
</gene>
<dbReference type="Gene3D" id="3.40.50.720">
    <property type="entry name" value="NAD(P)-binding Rossmann-like Domain"/>
    <property type="match status" value="1"/>
</dbReference>
<dbReference type="SUPFAM" id="SSF51735">
    <property type="entry name" value="NAD(P)-binding Rossmann-fold domains"/>
    <property type="match status" value="1"/>
</dbReference>
<dbReference type="InterPro" id="IPR013154">
    <property type="entry name" value="ADH-like_N"/>
</dbReference>
<dbReference type="CDD" id="cd05289">
    <property type="entry name" value="MDR_like_2"/>
    <property type="match status" value="1"/>
</dbReference>
<evidence type="ECO:0000313" key="3">
    <source>
        <dbReference type="Proteomes" id="UP000284605"/>
    </source>
</evidence>
<evidence type="ECO:0000313" key="2">
    <source>
        <dbReference type="EMBL" id="RJF88621.1"/>
    </source>
</evidence>
<dbReference type="Pfam" id="PF13602">
    <property type="entry name" value="ADH_zinc_N_2"/>
    <property type="match status" value="1"/>
</dbReference>
<evidence type="ECO:0000259" key="1">
    <source>
        <dbReference type="SMART" id="SM00829"/>
    </source>
</evidence>
<dbReference type="SUPFAM" id="SSF50129">
    <property type="entry name" value="GroES-like"/>
    <property type="match status" value="1"/>
</dbReference>
<protein>
    <submittedName>
        <fullName evidence="2">NADP-dependent oxidoreductase</fullName>
    </submittedName>
</protein>
<dbReference type="InterPro" id="IPR020843">
    <property type="entry name" value="ER"/>
</dbReference>
<accession>A0A418WF22</accession>
<dbReference type="Proteomes" id="UP000284605">
    <property type="component" value="Unassembled WGS sequence"/>
</dbReference>
<dbReference type="InterPro" id="IPR011032">
    <property type="entry name" value="GroES-like_sf"/>
</dbReference>
<dbReference type="InterPro" id="IPR036291">
    <property type="entry name" value="NAD(P)-bd_dom_sf"/>
</dbReference>
<dbReference type="Gene3D" id="3.90.180.10">
    <property type="entry name" value="Medium-chain alcohol dehydrogenases, catalytic domain"/>
    <property type="match status" value="1"/>
</dbReference>
<dbReference type="OrthoDB" id="9792321at2"/>
<reference evidence="2 3" key="1">
    <citation type="submission" date="2018-09" db="EMBL/GenBank/DDBJ databases">
        <authorList>
            <person name="Zhu H."/>
        </authorList>
    </citation>
    <scope>NUCLEOTIDE SEQUENCE [LARGE SCALE GENOMIC DNA]</scope>
    <source>
        <strain evidence="2 3">K1W22B-8</strain>
    </source>
</reference>
<keyword evidence="3" id="KW-1185">Reference proteome</keyword>
<name>A0A418WF22_9PROT</name>
<feature type="domain" description="Enoyl reductase (ER)" evidence="1">
    <location>
        <begin position="11"/>
        <end position="331"/>
    </location>
</feature>
<dbReference type="Pfam" id="PF08240">
    <property type="entry name" value="ADH_N"/>
    <property type="match status" value="1"/>
</dbReference>
<dbReference type="GO" id="GO:0016491">
    <property type="term" value="F:oxidoreductase activity"/>
    <property type="evidence" value="ECO:0007669"/>
    <property type="project" value="InterPro"/>
</dbReference>
<proteinExistence type="predicted"/>
<dbReference type="InterPro" id="IPR050700">
    <property type="entry name" value="YIM1/Zinc_Alcohol_DH_Fams"/>
</dbReference>